<dbReference type="EMBL" id="BDHI01000007">
    <property type="protein sequence ID" value="GCB20801.1"/>
    <property type="molecule type" value="Genomic_DNA"/>
</dbReference>
<feature type="compositionally biased region" description="Basic and acidic residues" evidence="1">
    <location>
        <begin position="783"/>
        <end position="797"/>
    </location>
</feature>
<feature type="transmembrane region" description="Helical" evidence="2">
    <location>
        <begin position="470"/>
        <end position="488"/>
    </location>
</feature>
<proteinExistence type="predicted"/>
<dbReference type="PANTHER" id="PTHR35043:SF7">
    <property type="entry name" value="TRANSCRIPTION FACTOR DOMAIN-CONTAINING PROTEIN"/>
    <property type="match status" value="1"/>
</dbReference>
<feature type="compositionally biased region" description="Basic and acidic residues" evidence="1">
    <location>
        <begin position="579"/>
        <end position="588"/>
    </location>
</feature>
<name>A0A401KNH6_ASPAW</name>
<dbReference type="AlphaFoldDB" id="A0A401KNH6"/>
<feature type="transmembrane region" description="Helical" evidence="2">
    <location>
        <begin position="656"/>
        <end position="673"/>
    </location>
</feature>
<feature type="compositionally biased region" description="Basic and acidic residues" evidence="1">
    <location>
        <begin position="720"/>
        <end position="736"/>
    </location>
</feature>
<feature type="transmembrane region" description="Helical" evidence="2">
    <location>
        <begin position="685"/>
        <end position="710"/>
    </location>
</feature>
<keyword evidence="2" id="KW-1133">Transmembrane helix</keyword>
<keyword evidence="4" id="KW-1185">Reference proteome</keyword>
<comment type="caution">
    <text evidence="3">The sequence shown here is derived from an EMBL/GenBank/DDBJ whole genome shotgun (WGS) entry which is preliminary data.</text>
</comment>
<keyword evidence="2" id="KW-0472">Membrane</keyword>
<evidence type="ECO:0000256" key="2">
    <source>
        <dbReference type="SAM" id="Phobius"/>
    </source>
</evidence>
<feature type="compositionally biased region" description="Basic and acidic residues" evidence="1">
    <location>
        <begin position="555"/>
        <end position="568"/>
    </location>
</feature>
<feature type="transmembrane region" description="Helical" evidence="2">
    <location>
        <begin position="223"/>
        <end position="243"/>
    </location>
</feature>
<dbReference type="PANTHER" id="PTHR35043">
    <property type="entry name" value="TRANSCRIPTION FACTOR DOMAIN-CONTAINING PROTEIN"/>
    <property type="match status" value="1"/>
</dbReference>
<gene>
    <name evidence="3" type="ORF">AAWM_03686</name>
</gene>
<evidence type="ECO:0000256" key="1">
    <source>
        <dbReference type="SAM" id="MobiDB-lite"/>
    </source>
</evidence>
<feature type="compositionally biased region" description="Basic and acidic residues" evidence="1">
    <location>
        <begin position="765"/>
        <end position="776"/>
    </location>
</feature>
<dbReference type="STRING" id="105351.A0A401KNH6"/>
<sequence length="822" mass="92728">MDYIPCSFDAFIDNFLACYRPCYSDYLQQLVANGTCGTNYTTLAASTDRSDLKCICGNAEGVSNNWTAQVLECTHSSCNGTFNYTRYGGLQNMLLIGGIQDNIHRWGGDWTIGFESVIIALNGTSKEILLALPQRWVLRKNRDVRLDLKPRGLTIVEHTPASPNGNPRLHTVSSRYLVEFACMESLLLLRDVLNLEEVACAADVINQTYYHDQAPNTRGTLQILWSSLFTILACTWTVLHLNVPEYVPKPEIKDFKNWLEWMVDKYQHPTKWFLLTVFAPEIPFAKYWDDQVRAHSLFYHYEAVFGKRNWTRTHVLFANMGGFALRYTPNDEEGGLGSKNEEVSTEGRVSHLTSTCHPVEGDTSLREGSSKVRQMSSASCCGEPNKQIQPTLTESPTKKFEDIFYLTAIEALKLLCSTETSISGLENVSVEEINDRSKTDMFFRLLAVGQIIWVVIQIISRWAYDLAVTQLEVTVVAFAFCAVGMYIVNHGKPKGVEYPILFDYPGSKEALVKELQELTLPEPGEEHSTWKFYKCKYCNEERIQREGGTSSTNRKSSDGNDKNHESANRTESINSRSETMSRKGRDANPDIEGSVAVAKRATRKMIWTSSLNTFTAIIKEIREILESDRDPGDPIGNGFIDESEGLNESSNTLTDLWMFIGSMIFGGIHLIAWDFQFPTTVEKYLWWAASLWCTACVPTCTMLYFMFVLLEKVENALNEATKDDKSSTPEDTKPRDPAGPAQTVPSTNPNQVQSNPKTDVAPRISSDESPSRETEKSAPLPEDPPRDVESQDSQPRREKLINLLTDFFYTLSYKCSELLAIE</sequence>
<evidence type="ECO:0000313" key="3">
    <source>
        <dbReference type="EMBL" id="GCB20801.1"/>
    </source>
</evidence>
<protein>
    <submittedName>
        <fullName evidence="3">Uncharacterized protein</fullName>
    </submittedName>
</protein>
<feature type="region of interest" description="Disordered" evidence="1">
    <location>
        <begin position="544"/>
        <end position="591"/>
    </location>
</feature>
<feature type="compositionally biased region" description="Polar residues" evidence="1">
    <location>
        <begin position="743"/>
        <end position="757"/>
    </location>
</feature>
<feature type="compositionally biased region" description="Polar residues" evidence="1">
    <location>
        <begin position="569"/>
        <end position="578"/>
    </location>
</feature>
<evidence type="ECO:0000313" key="4">
    <source>
        <dbReference type="Proteomes" id="UP000286921"/>
    </source>
</evidence>
<feature type="region of interest" description="Disordered" evidence="1">
    <location>
        <begin position="719"/>
        <end position="797"/>
    </location>
</feature>
<accession>A0A401KNH6</accession>
<feature type="transmembrane region" description="Helical" evidence="2">
    <location>
        <begin position="442"/>
        <end position="464"/>
    </location>
</feature>
<keyword evidence="2" id="KW-0812">Transmembrane</keyword>
<reference evidence="3 4" key="1">
    <citation type="submission" date="2016-09" db="EMBL/GenBank/DDBJ databases">
        <title>Aspergillus awamori IFM 58123T.</title>
        <authorList>
            <person name="Kusuya Y."/>
            <person name="Shimizu M."/>
            <person name="Takahashi H."/>
            <person name="Yaguchi T."/>
        </authorList>
    </citation>
    <scope>NUCLEOTIDE SEQUENCE [LARGE SCALE GENOMIC DNA]</scope>
    <source>
        <strain evidence="3 4">IFM 58123</strain>
    </source>
</reference>
<dbReference type="Proteomes" id="UP000286921">
    <property type="component" value="Unassembled WGS sequence"/>
</dbReference>
<organism evidence="3 4">
    <name type="scientific">Aspergillus awamori</name>
    <name type="common">Black koji mold</name>
    <dbReference type="NCBI Taxonomy" id="105351"/>
    <lineage>
        <taxon>Eukaryota</taxon>
        <taxon>Fungi</taxon>
        <taxon>Dikarya</taxon>
        <taxon>Ascomycota</taxon>
        <taxon>Pezizomycotina</taxon>
        <taxon>Eurotiomycetes</taxon>
        <taxon>Eurotiomycetidae</taxon>
        <taxon>Eurotiales</taxon>
        <taxon>Aspergillaceae</taxon>
        <taxon>Aspergillus</taxon>
    </lineage>
</organism>